<dbReference type="InterPro" id="IPR021109">
    <property type="entry name" value="Peptidase_aspartic_dom_sf"/>
</dbReference>
<dbReference type="PROSITE" id="PS51767">
    <property type="entry name" value="PEPTIDASE_A1"/>
    <property type="match status" value="1"/>
</dbReference>
<evidence type="ECO:0000256" key="2">
    <source>
        <dbReference type="ARBA" id="ARBA00022750"/>
    </source>
</evidence>
<dbReference type="OrthoDB" id="771136at2759"/>
<dbReference type="InterPro" id="IPR001969">
    <property type="entry name" value="Aspartic_peptidase_AS"/>
</dbReference>
<feature type="active site" evidence="3">
    <location>
        <position position="344"/>
    </location>
</feature>
<evidence type="ECO:0000256" key="3">
    <source>
        <dbReference type="PIRSR" id="PIRSR601461-1"/>
    </source>
</evidence>
<dbReference type="STRING" id="71784.A0A1Y2B6C7"/>
<keyword evidence="5" id="KW-0645">Protease</keyword>
<protein>
    <submittedName>
        <fullName evidence="8">Aspartic peptidase domain-containing protein</fullName>
    </submittedName>
</protein>
<comment type="similarity">
    <text evidence="1 5">Belongs to the peptidase A1 family.</text>
</comment>
<dbReference type="PANTHER" id="PTHR47966:SF57">
    <property type="entry name" value="PEPTIDASE A1 DOMAIN-CONTAINING PROTEIN"/>
    <property type="match status" value="1"/>
</dbReference>
<organism evidence="8 9">
    <name type="scientific">Naematelia encephala</name>
    <dbReference type="NCBI Taxonomy" id="71784"/>
    <lineage>
        <taxon>Eukaryota</taxon>
        <taxon>Fungi</taxon>
        <taxon>Dikarya</taxon>
        <taxon>Basidiomycota</taxon>
        <taxon>Agaricomycotina</taxon>
        <taxon>Tremellomycetes</taxon>
        <taxon>Tremellales</taxon>
        <taxon>Naemateliaceae</taxon>
        <taxon>Naematelia</taxon>
    </lineage>
</organism>
<dbReference type="Proteomes" id="UP000193986">
    <property type="component" value="Unassembled WGS sequence"/>
</dbReference>
<comment type="caution">
    <text evidence="8">The sequence shown here is derived from an EMBL/GenBank/DDBJ whole genome shotgun (WGS) entry which is preliminary data.</text>
</comment>
<dbReference type="AlphaFoldDB" id="A0A1Y2B6C7"/>
<keyword evidence="9" id="KW-1185">Reference proteome</keyword>
<evidence type="ECO:0000256" key="5">
    <source>
        <dbReference type="RuleBase" id="RU000454"/>
    </source>
</evidence>
<feature type="non-terminal residue" evidence="8">
    <location>
        <position position="1"/>
    </location>
</feature>
<feature type="domain" description="Peptidase A1" evidence="7">
    <location>
        <begin position="136"/>
        <end position="457"/>
    </location>
</feature>
<keyword evidence="5" id="KW-0378">Hydrolase</keyword>
<evidence type="ECO:0000313" key="9">
    <source>
        <dbReference type="Proteomes" id="UP000193986"/>
    </source>
</evidence>
<keyword evidence="2 5" id="KW-0064">Aspartyl protease</keyword>
<feature type="region of interest" description="Disordered" evidence="6">
    <location>
        <begin position="28"/>
        <end position="77"/>
    </location>
</feature>
<dbReference type="FunCoup" id="A0A1Y2B6C7">
    <property type="interactions" value="34"/>
</dbReference>
<dbReference type="SUPFAM" id="SSF50630">
    <property type="entry name" value="Acid proteases"/>
    <property type="match status" value="1"/>
</dbReference>
<dbReference type="GO" id="GO:0006508">
    <property type="term" value="P:proteolysis"/>
    <property type="evidence" value="ECO:0007669"/>
    <property type="project" value="UniProtKB-KW"/>
</dbReference>
<dbReference type="EMBL" id="MCFC01000020">
    <property type="protein sequence ID" value="ORY30398.1"/>
    <property type="molecule type" value="Genomic_DNA"/>
</dbReference>
<dbReference type="InterPro" id="IPR001461">
    <property type="entry name" value="Aspartic_peptidase_A1"/>
</dbReference>
<accession>A0A1Y2B6C7</accession>
<dbReference type="Gene3D" id="2.40.70.10">
    <property type="entry name" value="Acid Proteases"/>
    <property type="match status" value="2"/>
</dbReference>
<evidence type="ECO:0000259" key="7">
    <source>
        <dbReference type="PROSITE" id="PS51767"/>
    </source>
</evidence>
<dbReference type="PRINTS" id="PR00792">
    <property type="entry name" value="PEPSIN"/>
</dbReference>
<keyword evidence="4" id="KW-1015">Disulfide bond</keyword>
<evidence type="ECO:0000256" key="4">
    <source>
        <dbReference type="PIRSR" id="PIRSR601461-2"/>
    </source>
</evidence>
<dbReference type="FunFam" id="2.40.70.10:FF:000067">
    <property type="entry name" value="Endopeptidase, putative"/>
    <property type="match status" value="1"/>
</dbReference>
<dbReference type="GO" id="GO:0004190">
    <property type="term" value="F:aspartic-type endopeptidase activity"/>
    <property type="evidence" value="ECO:0007669"/>
    <property type="project" value="UniProtKB-KW"/>
</dbReference>
<dbReference type="InParanoid" id="A0A1Y2B6C7"/>
<dbReference type="Pfam" id="PF00026">
    <property type="entry name" value="Asp"/>
    <property type="match status" value="1"/>
</dbReference>
<dbReference type="PROSITE" id="PS00141">
    <property type="entry name" value="ASP_PROTEASE"/>
    <property type="match status" value="1"/>
</dbReference>
<feature type="compositionally biased region" description="Basic residues" evidence="6">
    <location>
        <begin position="62"/>
        <end position="77"/>
    </location>
</feature>
<name>A0A1Y2B6C7_9TREE</name>
<reference evidence="8 9" key="1">
    <citation type="submission" date="2016-07" db="EMBL/GenBank/DDBJ databases">
        <title>Pervasive Adenine N6-methylation of Active Genes in Fungi.</title>
        <authorList>
            <consortium name="DOE Joint Genome Institute"/>
            <person name="Mondo S.J."/>
            <person name="Dannebaum R.O."/>
            <person name="Kuo R.C."/>
            <person name="Labutti K."/>
            <person name="Haridas S."/>
            <person name="Kuo A."/>
            <person name="Salamov A."/>
            <person name="Ahrendt S.R."/>
            <person name="Lipzen A."/>
            <person name="Sullivan W."/>
            <person name="Andreopoulos W.B."/>
            <person name="Clum A."/>
            <person name="Lindquist E."/>
            <person name="Daum C."/>
            <person name="Ramamoorthy G.K."/>
            <person name="Gryganskyi A."/>
            <person name="Culley D."/>
            <person name="Magnuson J.K."/>
            <person name="James T.Y."/>
            <person name="O'Malley M.A."/>
            <person name="Stajich J.E."/>
            <person name="Spatafora J.W."/>
            <person name="Visel A."/>
            <person name="Grigoriev I.V."/>
        </authorList>
    </citation>
    <scope>NUCLEOTIDE SEQUENCE [LARGE SCALE GENOMIC DNA]</scope>
    <source>
        <strain evidence="8 9">68-887.2</strain>
    </source>
</reference>
<dbReference type="PANTHER" id="PTHR47966">
    <property type="entry name" value="BETA-SITE APP-CLEAVING ENZYME, ISOFORM A-RELATED"/>
    <property type="match status" value="1"/>
</dbReference>
<evidence type="ECO:0000256" key="1">
    <source>
        <dbReference type="ARBA" id="ARBA00007447"/>
    </source>
</evidence>
<evidence type="ECO:0000313" key="8">
    <source>
        <dbReference type="EMBL" id="ORY30398.1"/>
    </source>
</evidence>
<sequence length="570" mass="59529">LLLIPLALAVPSPNADPDPFAVYLPHPSASASTSKRGHVVSLSHTETSKRRAAHVARSVRDARKHGRSRTHGKRGVAHARTLDERDVDQTWLLREAAKVDSRYNGASGGYASLLAVELSKRAGDVALANHNLDASYSGSIQVGTPAQDFDIILDTGSSDLWIASKGCSTCDGMTQYDSSKSTTFANLSTSFSIQYGSGQAAGVLAQDLVTMGDYSVASQTFATCSTISSGLISDSVSGIMGLSWQSLAYSHATPWWITLAESSSWSEPLFSFQLNRYRNVADASDLEEDGGTATFGYLDSSLYSGAITYVTVPSGAEYWEIPMGSMTIQGKSISLSTSTSAAIDTGTTLIGGPSDIIASIYAAIPNSQQMTGSYSNYYEYPCTTTIDFEITFGGFTIKITDEDFNLGRYSSDQTMCTGAAFIQALPSGSPIQWIIGDTALKNVYSVYRYSPAAVGFAALAGAVTSSASAQSTTIPVLTAVTTSSASNASSTAISTTSRRNSASAISNSGTSSSETPHVVVTATETVDPSESASADPGSGAAAVSATSNAYSSLRAVSFSMFAFIGLANLI</sequence>
<dbReference type="FunFam" id="2.40.70.10:FF:000008">
    <property type="entry name" value="Cathepsin D"/>
    <property type="match status" value="1"/>
</dbReference>
<evidence type="ECO:0000256" key="6">
    <source>
        <dbReference type="SAM" id="MobiDB-lite"/>
    </source>
</evidence>
<gene>
    <name evidence="8" type="ORF">BCR39DRAFT_460490</name>
</gene>
<dbReference type="InterPro" id="IPR034164">
    <property type="entry name" value="Pepsin-like_dom"/>
</dbReference>
<feature type="active site" evidence="3">
    <location>
        <position position="154"/>
    </location>
</feature>
<dbReference type="InterPro" id="IPR033121">
    <property type="entry name" value="PEPTIDASE_A1"/>
</dbReference>
<proteinExistence type="inferred from homology"/>
<feature type="disulfide bond" evidence="4">
    <location>
        <begin position="167"/>
        <end position="170"/>
    </location>
</feature>
<dbReference type="CDD" id="cd05471">
    <property type="entry name" value="pepsin_like"/>
    <property type="match status" value="1"/>
</dbReference>
<feature type="non-terminal residue" evidence="8">
    <location>
        <position position="570"/>
    </location>
</feature>